<feature type="transmembrane region" description="Helical" evidence="9">
    <location>
        <begin position="104"/>
        <end position="123"/>
    </location>
</feature>
<evidence type="ECO:0000313" key="11">
    <source>
        <dbReference type="EMBL" id="MDQ0350000.1"/>
    </source>
</evidence>
<organism evidence="11 12">
    <name type="scientific">Ancylobacter vacuolatus</name>
    <dbReference type="NCBI Taxonomy" id="223389"/>
    <lineage>
        <taxon>Bacteria</taxon>
        <taxon>Pseudomonadati</taxon>
        <taxon>Pseudomonadota</taxon>
        <taxon>Alphaproteobacteria</taxon>
        <taxon>Hyphomicrobiales</taxon>
        <taxon>Xanthobacteraceae</taxon>
        <taxon>Ancylobacter</taxon>
    </lineage>
</organism>
<gene>
    <name evidence="11" type="ORF">J2S76_004456</name>
</gene>
<keyword evidence="3" id="KW-0808">Transferase</keyword>
<comment type="subcellular location">
    <subcellularLocation>
        <location evidence="1">Membrane</location>
        <topology evidence="1">Multi-pass membrane protein</topology>
    </subcellularLocation>
</comment>
<evidence type="ECO:0000256" key="7">
    <source>
        <dbReference type="ARBA" id="ARBA00023169"/>
    </source>
</evidence>
<evidence type="ECO:0000259" key="10">
    <source>
        <dbReference type="Pfam" id="PF02397"/>
    </source>
</evidence>
<evidence type="ECO:0000256" key="5">
    <source>
        <dbReference type="ARBA" id="ARBA00022989"/>
    </source>
</evidence>
<feature type="domain" description="Bacterial sugar transferase" evidence="10">
    <location>
        <begin position="281"/>
        <end position="469"/>
    </location>
</feature>
<dbReference type="InterPro" id="IPR017475">
    <property type="entry name" value="EPS_sugar_tfrase"/>
</dbReference>
<sequence length="474" mass="51509">MDGIGAHGGTRDAAAGGGSEERSPDSLMRYRDAIRVGLTAGMACVDLLAIASGCLAGAALRHGSPLEGNWDIFFFLAPTYLLAAILLQAYSIPTATSFNRSISATYSALLITVGIFLTAIFALKVGSLLSRLEIGYSFVIAFALIGLGRVGATLLTRKLLLPIVAPRLVVLSDATERSALKDDALTTYVDVRAAGLIPHVHDPDFFASVSGVIGYADRVVLAFSEAHERLKWTEAMRLSGFEAEIVFDLGGFEPLALSRWNDRTTLLISRGPLTLAERLAKRLFDLAVSLPLIVAVAPTIAAAALLVKLDSPGPAFFVQERVGRNNRTYRCFKLRTMRSEASDATGRVSTSRGDRRVTRVGRFLRRTSMDELPQLLNVLIGNMSLVGPRPHALGSRAEGALFWELVPDYWSRHAVKPGLTGLAQIRGLRGATNSRRDIEARVASDLEYINNWSLWMDVKVLLLTVRVIIHRNAN</sequence>
<feature type="transmembrane region" description="Helical" evidence="9">
    <location>
        <begin position="36"/>
        <end position="60"/>
    </location>
</feature>
<keyword evidence="7" id="KW-0270">Exopolysaccharide synthesis</keyword>
<evidence type="ECO:0000256" key="1">
    <source>
        <dbReference type="ARBA" id="ARBA00004141"/>
    </source>
</evidence>
<dbReference type="Pfam" id="PF02397">
    <property type="entry name" value="Bac_transf"/>
    <property type="match status" value="1"/>
</dbReference>
<comment type="caution">
    <text evidence="11">The sequence shown here is derived from an EMBL/GenBank/DDBJ whole genome shotgun (WGS) entry which is preliminary data.</text>
</comment>
<keyword evidence="4 9" id="KW-0812">Transmembrane</keyword>
<feature type="transmembrane region" description="Helical" evidence="9">
    <location>
        <begin position="135"/>
        <end position="155"/>
    </location>
</feature>
<dbReference type="EMBL" id="JAUSUH010000014">
    <property type="protein sequence ID" value="MDQ0350000.1"/>
    <property type="molecule type" value="Genomic_DNA"/>
</dbReference>
<evidence type="ECO:0000256" key="8">
    <source>
        <dbReference type="SAM" id="MobiDB-lite"/>
    </source>
</evidence>
<evidence type="ECO:0000256" key="6">
    <source>
        <dbReference type="ARBA" id="ARBA00023136"/>
    </source>
</evidence>
<evidence type="ECO:0000313" key="12">
    <source>
        <dbReference type="Proteomes" id="UP001238467"/>
    </source>
</evidence>
<name>A0ABU0DNP1_9HYPH</name>
<reference evidence="11 12" key="1">
    <citation type="submission" date="2023-07" db="EMBL/GenBank/DDBJ databases">
        <title>Genomic Encyclopedia of Type Strains, Phase IV (KMG-IV): sequencing the most valuable type-strain genomes for metagenomic binning, comparative biology and taxonomic classification.</title>
        <authorList>
            <person name="Goeker M."/>
        </authorList>
    </citation>
    <scope>NUCLEOTIDE SEQUENCE [LARGE SCALE GENOMIC DNA]</scope>
    <source>
        <strain evidence="11 12">DSM 1277</strain>
    </source>
</reference>
<dbReference type="PANTHER" id="PTHR30576:SF0">
    <property type="entry name" value="UNDECAPRENYL-PHOSPHATE N-ACETYLGALACTOSAMINYL 1-PHOSPHATE TRANSFERASE-RELATED"/>
    <property type="match status" value="1"/>
</dbReference>
<keyword evidence="12" id="KW-1185">Reference proteome</keyword>
<feature type="transmembrane region" description="Helical" evidence="9">
    <location>
        <begin position="283"/>
        <end position="307"/>
    </location>
</feature>
<evidence type="ECO:0000256" key="3">
    <source>
        <dbReference type="ARBA" id="ARBA00022679"/>
    </source>
</evidence>
<accession>A0ABU0DNP1</accession>
<keyword evidence="5 9" id="KW-1133">Transmembrane helix</keyword>
<dbReference type="Proteomes" id="UP001238467">
    <property type="component" value="Unassembled WGS sequence"/>
</dbReference>
<dbReference type="RefSeq" id="WP_307064162.1">
    <property type="nucleotide sequence ID" value="NZ_JAUSUH010000014.1"/>
</dbReference>
<comment type="similarity">
    <text evidence="2">Belongs to the bacterial sugar transferase family.</text>
</comment>
<dbReference type="NCBIfam" id="TIGR03025">
    <property type="entry name" value="EPS_sugtrans"/>
    <property type="match status" value="1"/>
</dbReference>
<protein>
    <submittedName>
        <fullName evidence="11">Exopolysaccharide biosynthesis polyprenyl glycosylphosphotransferase</fullName>
    </submittedName>
</protein>
<evidence type="ECO:0000256" key="4">
    <source>
        <dbReference type="ARBA" id="ARBA00022692"/>
    </source>
</evidence>
<feature type="transmembrane region" description="Helical" evidence="9">
    <location>
        <begin position="72"/>
        <end position="92"/>
    </location>
</feature>
<keyword evidence="6 9" id="KW-0472">Membrane</keyword>
<evidence type="ECO:0000256" key="9">
    <source>
        <dbReference type="SAM" id="Phobius"/>
    </source>
</evidence>
<evidence type="ECO:0000256" key="2">
    <source>
        <dbReference type="ARBA" id="ARBA00006464"/>
    </source>
</evidence>
<feature type="region of interest" description="Disordered" evidence="8">
    <location>
        <begin position="1"/>
        <end position="24"/>
    </location>
</feature>
<dbReference type="InterPro" id="IPR003362">
    <property type="entry name" value="Bact_transf"/>
</dbReference>
<dbReference type="PANTHER" id="PTHR30576">
    <property type="entry name" value="COLANIC BIOSYNTHESIS UDP-GLUCOSE LIPID CARRIER TRANSFERASE"/>
    <property type="match status" value="1"/>
</dbReference>
<proteinExistence type="inferred from homology"/>